<dbReference type="Pfam" id="PF14196">
    <property type="entry name" value="ATC_hydrolase"/>
    <property type="match status" value="1"/>
</dbReference>
<reference evidence="1 3" key="1">
    <citation type="submission" date="2018-04" db="EMBL/GenBank/DDBJ databases">
        <title>Brenneria corticis sp.nov.</title>
        <authorList>
            <person name="Li Y."/>
        </authorList>
    </citation>
    <scope>NUCLEOTIDE SEQUENCE [LARGE SCALE GENOMIC DNA]</scope>
    <source>
        <strain evidence="1 3">LMG 2694</strain>
    </source>
</reference>
<dbReference type="EMBL" id="CP034036">
    <property type="protein sequence ID" value="QCR03448.1"/>
    <property type="molecule type" value="Genomic_DNA"/>
</dbReference>
<sequence>MENGVSMTYHNTPNLTDEVTLALRAITEKRAATIAYMLDEAKRYGLDDRHARDAIAHYGRDNGRKMVSQMQNPNDIHEFAAIFTAGLESKVYEMQPISLTDNEFIVHFHYCPYVNKWLEQEKAPDEIHQLCDICMEGDNAITDAFPNLMFVLGNTIAKGGAVCELCYKKRS</sequence>
<protein>
    <recommendedName>
        <fullName evidence="5">L-2-amino-thiazoline-4-carboxylic acid hydrolase</fullName>
    </recommendedName>
</protein>
<evidence type="ECO:0008006" key="5">
    <source>
        <dbReference type="Google" id="ProtNLM"/>
    </source>
</evidence>
<dbReference type="InterPro" id="IPR026002">
    <property type="entry name" value="ATC_hydrolase-like"/>
</dbReference>
<dbReference type="RefSeq" id="WP_009111533.1">
    <property type="nucleotide sequence ID" value="NZ_CP034036.1"/>
</dbReference>
<reference evidence="2 4" key="2">
    <citation type="submission" date="2018-11" db="EMBL/GenBank/DDBJ databases">
        <title>Genome sequences of Brenneria nigrifluens and Brenneria rubrifaciens.</title>
        <authorList>
            <person name="Poret-Peterson A.T."/>
            <person name="McClean A.E."/>
            <person name="Kluepfel D.A."/>
        </authorList>
    </citation>
    <scope>NUCLEOTIDE SEQUENCE [LARGE SCALE GENOMIC DNA]</scope>
    <source>
        <strain evidence="2 4">ATCC 13028</strain>
    </source>
</reference>
<dbReference type="OrthoDB" id="5454254at2"/>
<dbReference type="Proteomes" id="UP000295985">
    <property type="component" value="Unassembled WGS sequence"/>
</dbReference>
<gene>
    <name evidence="1" type="ORF">DDT54_03175</name>
    <name evidence="2" type="ORF">EH206_04005</name>
</gene>
<evidence type="ECO:0000313" key="2">
    <source>
        <dbReference type="EMBL" id="QCR03448.1"/>
    </source>
</evidence>
<accession>A0A2U1UVL8</accession>
<evidence type="ECO:0000313" key="3">
    <source>
        <dbReference type="Proteomes" id="UP000295985"/>
    </source>
</evidence>
<keyword evidence="4" id="KW-1185">Reference proteome</keyword>
<proteinExistence type="predicted"/>
<evidence type="ECO:0000313" key="1">
    <source>
        <dbReference type="EMBL" id="PWC25687.1"/>
    </source>
</evidence>
<organism evidence="1 3">
    <name type="scientific">Brenneria nigrifluens DSM 30175 = ATCC 13028</name>
    <dbReference type="NCBI Taxonomy" id="1121120"/>
    <lineage>
        <taxon>Bacteria</taxon>
        <taxon>Pseudomonadati</taxon>
        <taxon>Pseudomonadota</taxon>
        <taxon>Gammaproteobacteria</taxon>
        <taxon>Enterobacterales</taxon>
        <taxon>Pectobacteriaceae</taxon>
        <taxon>Brenneria</taxon>
    </lineage>
</organism>
<dbReference type="EMBL" id="QDKK01000002">
    <property type="protein sequence ID" value="PWC25687.1"/>
    <property type="molecule type" value="Genomic_DNA"/>
</dbReference>
<dbReference type="Proteomes" id="UP000303847">
    <property type="component" value="Chromosome"/>
</dbReference>
<dbReference type="AlphaFoldDB" id="A0A2U1UVL8"/>
<evidence type="ECO:0000313" key="4">
    <source>
        <dbReference type="Proteomes" id="UP000303847"/>
    </source>
</evidence>
<name>A0A2U1UVL8_9GAMM</name>